<dbReference type="InterPro" id="IPR021139">
    <property type="entry name" value="NYN"/>
</dbReference>
<dbReference type="GO" id="GO:0004540">
    <property type="term" value="F:RNA nuclease activity"/>
    <property type="evidence" value="ECO:0007669"/>
    <property type="project" value="InterPro"/>
</dbReference>
<dbReference type="PANTHER" id="PTHR35458">
    <property type="entry name" value="SLR0755 PROTEIN"/>
    <property type="match status" value="1"/>
</dbReference>
<accession>D7BCY1</accession>
<dbReference type="PANTHER" id="PTHR35458:SF2">
    <property type="entry name" value="SLR0755 PROTEIN"/>
    <property type="match status" value="1"/>
</dbReference>
<name>D7BCY1_ALLS1</name>
<evidence type="ECO:0000313" key="3">
    <source>
        <dbReference type="EMBL" id="ADH64714.1"/>
    </source>
</evidence>
<evidence type="ECO:0000256" key="1">
    <source>
        <dbReference type="SAM" id="MobiDB-lite"/>
    </source>
</evidence>
<dbReference type="eggNOG" id="COG1432">
    <property type="taxonomic scope" value="Bacteria"/>
</dbReference>
<protein>
    <recommendedName>
        <fullName evidence="2">NYN domain-containing protein</fullName>
    </recommendedName>
</protein>
<dbReference type="KEGG" id="msv:Mesil_2873"/>
<reference evidence="3 4" key="1">
    <citation type="journal article" date="2010" name="Stand. Genomic Sci.">
        <title>Complete genome sequence of Meiothermus silvanus type strain (VI-R2).</title>
        <authorList>
            <person name="Sikorski J."/>
            <person name="Tindall B.J."/>
            <person name="Lowry S."/>
            <person name="Lucas S."/>
            <person name="Nolan M."/>
            <person name="Copeland A."/>
            <person name="Glavina Del Rio T."/>
            <person name="Tice H."/>
            <person name="Cheng J.F."/>
            <person name="Han C."/>
            <person name="Pitluck S."/>
            <person name="Liolios K."/>
            <person name="Ivanova N."/>
            <person name="Mavromatis K."/>
            <person name="Mikhailova N."/>
            <person name="Pati A."/>
            <person name="Goodwin L."/>
            <person name="Chen A."/>
            <person name="Palaniappan K."/>
            <person name="Land M."/>
            <person name="Hauser L."/>
            <person name="Chang Y.J."/>
            <person name="Jeffries C.D."/>
            <person name="Rohde M."/>
            <person name="Goker M."/>
            <person name="Woyke T."/>
            <person name="Bristow J."/>
            <person name="Eisen J.A."/>
            <person name="Markowitz V."/>
            <person name="Hugenholtz P."/>
            <person name="Kyrpides N.C."/>
            <person name="Klenk H.P."/>
            <person name="Lapidus A."/>
        </authorList>
    </citation>
    <scope>NUCLEOTIDE SEQUENCE [LARGE SCALE GENOMIC DNA]</scope>
    <source>
        <strain evidence="4">ATCC 700542 / DSM 9946 / VI-R2</strain>
    </source>
</reference>
<dbReference type="AlphaFoldDB" id="D7BCY1"/>
<dbReference type="Proteomes" id="UP000001916">
    <property type="component" value="Chromosome"/>
</dbReference>
<evidence type="ECO:0000259" key="2">
    <source>
        <dbReference type="Pfam" id="PF01936"/>
    </source>
</evidence>
<dbReference type="Gene3D" id="3.40.50.1010">
    <property type="entry name" value="5'-nuclease"/>
    <property type="match status" value="1"/>
</dbReference>
<feature type="domain" description="NYN" evidence="2">
    <location>
        <begin position="6"/>
        <end position="148"/>
    </location>
</feature>
<dbReference type="InterPro" id="IPR047140">
    <property type="entry name" value="LabA"/>
</dbReference>
<dbReference type="CDD" id="cd10911">
    <property type="entry name" value="PIN_LabA"/>
    <property type="match status" value="1"/>
</dbReference>
<evidence type="ECO:0000313" key="4">
    <source>
        <dbReference type="Proteomes" id="UP000001916"/>
    </source>
</evidence>
<keyword evidence="4" id="KW-1185">Reference proteome</keyword>
<proteinExistence type="predicted"/>
<dbReference type="STRING" id="526227.Mesil_2873"/>
<gene>
    <name evidence="3" type="ordered locus">Mesil_2873</name>
</gene>
<dbReference type="EMBL" id="CP002042">
    <property type="protein sequence ID" value="ADH64714.1"/>
    <property type="molecule type" value="Genomic_DNA"/>
</dbReference>
<dbReference type="HOGENOM" id="CLU_092340_2_1_0"/>
<dbReference type="Pfam" id="PF01936">
    <property type="entry name" value="NYN"/>
    <property type="match status" value="1"/>
</dbReference>
<sequence>MMGGVRIALFIDGSYMYNAAKRLGWNVDHRRVIGQFATPEELYNAFYYAPITDSEDERQQKFLDALVFMGYTVRSREVRGEPRFEALIATDMLITAPRWDRAVVASGAGELAHALGALRAQGKELYLVGVAELTDLWLRNQADRFLDLRDMREGLERQGGGRRMYPGYSEETVRNEPEIGGEALVSPHSGEEQNSSQSENKGRGLFESLEDEL</sequence>
<feature type="region of interest" description="Disordered" evidence="1">
    <location>
        <begin position="157"/>
        <end position="213"/>
    </location>
</feature>
<organism evidence="3 4">
    <name type="scientific">Allomeiothermus silvanus (strain ATCC 700542 / DSM 9946 / NBRC 106475 / NCIMB 13440 / VI-R2)</name>
    <name type="common">Thermus silvanus</name>
    <dbReference type="NCBI Taxonomy" id="526227"/>
    <lineage>
        <taxon>Bacteria</taxon>
        <taxon>Thermotogati</taxon>
        <taxon>Deinococcota</taxon>
        <taxon>Deinococci</taxon>
        <taxon>Thermales</taxon>
        <taxon>Thermaceae</taxon>
        <taxon>Allomeiothermus</taxon>
    </lineage>
</organism>